<dbReference type="Pfam" id="PF00130">
    <property type="entry name" value="C1_1"/>
    <property type="match status" value="1"/>
</dbReference>
<dbReference type="GO" id="GO:0046872">
    <property type="term" value="F:metal ion binding"/>
    <property type="evidence" value="ECO:0007669"/>
    <property type="project" value="UniProtKB-KW"/>
</dbReference>
<dbReference type="InterPro" id="IPR002219">
    <property type="entry name" value="PKC_DAG/PE"/>
</dbReference>
<feature type="region of interest" description="Disordered" evidence="3">
    <location>
        <begin position="164"/>
        <end position="208"/>
    </location>
</feature>
<organism evidence="5 6">
    <name type="scientific">Ladona fulva</name>
    <name type="common">Scarce chaser dragonfly</name>
    <name type="synonym">Libellula fulva</name>
    <dbReference type="NCBI Taxonomy" id="123851"/>
    <lineage>
        <taxon>Eukaryota</taxon>
        <taxon>Metazoa</taxon>
        <taxon>Ecdysozoa</taxon>
        <taxon>Arthropoda</taxon>
        <taxon>Hexapoda</taxon>
        <taxon>Insecta</taxon>
        <taxon>Pterygota</taxon>
        <taxon>Palaeoptera</taxon>
        <taxon>Odonata</taxon>
        <taxon>Epiprocta</taxon>
        <taxon>Anisoptera</taxon>
        <taxon>Libelluloidea</taxon>
        <taxon>Libellulidae</taxon>
        <taxon>Ladona</taxon>
    </lineage>
</organism>
<sequence length="208" mass="22147">MLYAGEGEARRPEDGALLPGVGGGGVVGGVGVVGDVGVGVHAPVLSSGGDDKPGVFFPLKGHEFLQISFHMPTACEVCTKPIWHMFRPPPALECRRCRIKVHKDHLDRKEEVIAPCKVHYDPNSARELLVLAPSTDDQQLWVARLGKKIQKCGYKANSTAGALTDGSAAGAKVSPRESTRSTLKPYVQQQSLQQRSATLPANASSTAK</sequence>
<feature type="domain" description="Phorbol-ester/DAG-type" evidence="4">
    <location>
        <begin position="61"/>
        <end position="116"/>
    </location>
</feature>
<dbReference type="SMART" id="SM00109">
    <property type="entry name" value="C1"/>
    <property type="match status" value="1"/>
</dbReference>
<comment type="caution">
    <text evidence="5">The sequence shown here is derived from an EMBL/GenBank/DDBJ whole genome shotgun (WGS) entry which is preliminary data.</text>
</comment>
<keyword evidence="2" id="KW-0862">Zinc</keyword>
<dbReference type="EMBL" id="KZ308147">
    <property type="protein sequence ID" value="KAG8222951.1"/>
    <property type="molecule type" value="Genomic_DNA"/>
</dbReference>
<accession>A0A8K0NV09</accession>
<feature type="compositionally biased region" description="Polar residues" evidence="3">
    <location>
        <begin position="187"/>
        <end position="208"/>
    </location>
</feature>
<evidence type="ECO:0000259" key="4">
    <source>
        <dbReference type="PROSITE" id="PS50081"/>
    </source>
</evidence>
<protein>
    <recommendedName>
        <fullName evidence="4">Phorbol-ester/DAG-type domain-containing protein</fullName>
    </recommendedName>
</protein>
<evidence type="ECO:0000313" key="5">
    <source>
        <dbReference type="EMBL" id="KAG8222951.1"/>
    </source>
</evidence>
<evidence type="ECO:0000313" key="6">
    <source>
        <dbReference type="Proteomes" id="UP000792457"/>
    </source>
</evidence>
<evidence type="ECO:0000256" key="1">
    <source>
        <dbReference type="ARBA" id="ARBA00022723"/>
    </source>
</evidence>
<dbReference type="FunFam" id="3.30.60.20:FF:000036">
    <property type="entry name" value="Rho-associated protein kinase 1"/>
    <property type="match status" value="1"/>
</dbReference>
<proteinExistence type="predicted"/>
<dbReference type="Gene3D" id="3.30.60.20">
    <property type="match status" value="1"/>
</dbReference>
<dbReference type="AlphaFoldDB" id="A0A8K0NV09"/>
<name>A0A8K0NV09_LADFU</name>
<dbReference type="OrthoDB" id="8183608at2759"/>
<dbReference type="PROSITE" id="PS50081">
    <property type="entry name" value="ZF_DAG_PE_2"/>
    <property type="match status" value="1"/>
</dbReference>
<gene>
    <name evidence="5" type="ORF">J437_LFUL000246</name>
</gene>
<dbReference type="SUPFAM" id="SSF57889">
    <property type="entry name" value="Cysteine-rich domain"/>
    <property type="match status" value="1"/>
</dbReference>
<dbReference type="Proteomes" id="UP000792457">
    <property type="component" value="Unassembled WGS sequence"/>
</dbReference>
<reference evidence="5" key="2">
    <citation type="submission" date="2017-10" db="EMBL/GenBank/DDBJ databases">
        <title>Ladona fulva Genome sequencing and assembly.</title>
        <authorList>
            <person name="Murali S."/>
            <person name="Richards S."/>
            <person name="Bandaranaike D."/>
            <person name="Bellair M."/>
            <person name="Blankenburg K."/>
            <person name="Chao H."/>
            <person name="Dinh H."/>
            <person name="Doddapaneni H."/>
            <person name="Dugan-Rocha S."/>
            <person name="Elkadiri S."/>
            <person name="Gnanaolivu R."/>
            <person name="Hernandez B."/>
            <person name="Skinner E."/>
            <person name="Javaid M."/>
            <person name="Lee S."/>
            <person name="Li M."/>
            <person name="Ming W."/>
            <person name="Munidasa M."/>
            <person name="Muniz J."/>
            <person name="Nguyen L."/>
            <person name="Hughes D."/>
            <person name="Osuji N."/>
            <person name="Pu L.-L."/>
            <person name="Puazo M."/>
            <person name="Qu C."/>
            <person name="Quiroz J."/>
            <person name="Raj R."/>
            <person name="Weissenberger G."/>
            <person name="Xin Y."/>
            <person name="Zou X."/>
            <person name="Han Y."/>
            <person name="Worley K."/>
            <person name="Muzny D."/>
            <person name="Gibbs R."/>
        </authorList>
    </citation>
    <scope>NUCLEOTIDE SEQUENCE</scope>
    <source>
        <strain evidence="5">Sampled in the wild</strain>
    </source>
</reference>
<reference evidence="5" key="1">
    <citation type="submission" date="2013-04" db="EMBL/GenBank/DDBJ databases">
        <authorList>
            <person name="Qu J."/>
            <person name="Murali S.C."/>
            <person name="Bandaranaike D."/>
            <person name="Bellair M."/>
            <person name="Blankenburg K."/>
            <person name="Chao H."/>
            <person name="Dinh H."/>
            <person name="Doddapaneni H."/>
            <person name="Downs B."/>
            <person name="Dugan-Rocha S."/>
            <person name="Elkadiri S."/>
            <person name="Gnanaolivu R.D."/>
            <person name="Hernandez B."/>
            <person name="Javaid M."/>
            <person name="Jayaseelan J.C."/>
            <person name="Lee S."/>
            <person name="Li M."/>
            <person name="Ming W."/>
            <person name="Munidasa M."/>
            <person name="Muniz J."/>
            <person name="Nguyen L."/>
            <person name="Ongeri F."/>
            <person name="Osuji N."/>
            <person name="Pu L.-L."/>
            <person name="Puazo M."/>
            <person name="Qu C."/>
            <person name="Quiroz J."/>
            <person name="Raj R."/>
            <person name="Weissenberger G."/>
            <person name="Xin Y."/>
            <person name="Zou X."/>
            <person name="Han Y."/>
            <person name="Richards S."/>
            <person name="Worley K."/>
            <person name="Muzny D."/>
            <person name="Gibbs R."/>
        </authorList>
    </citation>
    <scope>NUCLEOTIDE SEQUENCE</scope>
    <source>
        <strain evidence="5">Sampled in the wild</strain>
    </source>
</reference>
<evidence type="ECO:0000256" key="3">
    <source>
        <dbReference type="SAM" id="MobiDB-lite"/>
    </source>
</evidence>
<evidence type="ECO:0000256" key="2">
    <source>
        <dbReference type="ARBA" id="ARBA00022833"/>
    </source>
</evidence>
<dbReference type="InterPro" id="IPR046349">
    <property type="entry name" value="C1-like_sf"/>
</dbReference>
<keyword evidence="6" id="KW-1185">Reference proteome</keyword>
<keyword evidence="1" id="KW-0479">Metal-binding</keyword>